<organism evidence="2 3">
    <name type="scientific">Spirosoma aureum</name>
    <dbReference type="NCBI Taxonomy" id="2692134"/>
    <lineage>
        <taxon>Bacteria</taxon>
        <taxon>Pseudomonadati</taxon>
        <taxon>Bacteroidota</taxon>
        <taxon>Cytophagia</taxon>
        <taxon>Cytophagales</taxon>
        <taxon>Cytophagaceae</taxon>
        <taxon>Spirosoma</taxon>
    </lineage>
</organism>
<name>A0A6G9AQD0_9BACT</name>
<dbReference type="RefSeq" id="WP_167210823.1">
    <property type="nucleotide sequence ID" value="NZ_CP050063.1"/>
</dbReference>
<evidence type="ECO:0008006" key="4">
    <source>
        <dbReference type="Google" id="ProtNLM"/>
    </source>
</evidence>
<dbReference type="PROSITE" id="PS51257">
    <property type="entry name" value="PROKAR_LIPOPROTEIN"/>
    <property type="match status" value="1"/>
</dbReference>
<feature type="region of interest" description="Disordered" evidence="1">
    <location>
        <begin position="166"/>
        <end position="189"/>
    </location>
</feature>
<dbReference type="EMBL" id="CP050063">
    <property type="protein sequence ID" value="QIP14549.1"/>
    <property type="molecule type" value="Genomic_DNA"/>
</dbReference>
<sequence length="189" mass="20075">MYLLKKALWMVVPVMLVAGACKKDEENVAPTDDNEAITTATLTLTNKATPTDVVTATIENLNTSADFSKATLNLKANTTYSGVVSLYDKTKTPTLDATEEIKEKANEHLFVYTYTATNGAASALTVTITDKDTNPAPGPYPIGLTTDLKTGNAGTGKLKVVLRHQPNVKNGTPAPGSSDLDTDFPVVIQ</sequence>
<protein>
    <recommendedName>
        <fullName evidence="4">Type 1 periplasmic binding fold superfamily protein</fullName>
    </recommendedName>
</protein>
<dbReference type="Proteomes" id="UP000501802">
    <property type="component" value="Chromosome"/>
</dbReference>
<evidence type="ECO:0000256" key="1">
    <source>
        <dbReference type="SAM" id="MobiDB-lite"/>
    </source>
</evidence>
<reference evidence="2 3" key="1">
    <citation type="submission" date="2020-03" db="EMBL/GenBank/DDBJ databases">
        <authorList>
            <person name="Kim M.K."/>
        </authorList>
    </citation>
    <scope>NUCLEOTIDE SEQUENCE [LARGE SCALE GENOMIC DNA]</scope>
    <source>
        <strain evidence="2 3">BT328</strain>
    </source>
</reference>
<gene>
    <name evidence="2" type="ORF">G8759_19000</name>
</gene>
<dbReference type="AlphaFoldDB" id="A0A6G9AQD0"/>
<dbReference type="KEGG" id="spib:G8759_19000"/>
<evidence type="ECO:0000313" key="2">
    <source>
        <dbReference type="EMBL" id="QIP14549.1"/>
    </source>
</evidence>
<accession>A0A6G9AQD0</accession>
<proteinExistence type="predicted"/>
<evidence type="ECO:0000313" key="3">
    <source>
        <dbReference type="Proteomes" id="UP000501802"/>
    </source>
</evidence>
<keyword evidence="3" id="KW-1185">Reference proteome</keyword>